<evidence type="ECO:0000259" key="6">
    <source>
        <dbReference type="Pfam" id="PF08546"/>
    </source>
</evidence>
<dbReference type="InterPro" id="IPR051402">
    <property type="entry name" value="KPR-Related"/>
</dbReference>
<evidence type="ECO:0000259" key="5">
    <source>
        <dbReference type="Pfam" id="PF02558"/>
    </source>
</evidence>
<evidence type="ECO:0000256" key="1">
    <source>
        <dbReference type="ARBA" id="ARBA00007870"/>
    </source>
</evidence>
<keyword evidence="4" id="KW-0566">Pantothenate biosynthesis</keyword>
<evidence type="ECO:0000313" key="8">
    <source>
        <dbReference type="Proteomes" id="UP000642910"/>
    </source>
</evidence>
<dbReference type="InterPro" id="IPR003710">
    <property type="entry name" value="ApbA"/>
</dbReference>
<dbReference type="NCBIfam" id="TIGR00745">
    <property type="entry name" value="apbA_panE"/>
    <property type="match status" value="1"/>
</dbReference>
<comment type="catalytic activity">
    <reaction evidence="4">
        <text>(R)-pantoate + NADP(+) = 2-dehydropantoate + NADPH + H(+)</text>
        <dbReference type="Rhea" id="RHEA:16233"/>
        <dbReference type="ChEBI" id="CHEBI:11561"/>
        <dbReference type="ChEBI" id="CHEBI:15378"/>
        <dbReference type="ChEBI" id="CHEBI:15980"/>
        <dbReference type="ChEBI" id="CHEBI:57783"/>
        <dbReference type="ChEBI" id="CHEBI:58349"/>
        <dbReference type="EC" id="1.1.1.169"/>
    </reaction>
</comment>
<evidence type="ECO:0000256" key="3">
    <source>
        <dbReference type="ARBA" id="ARBA00023002"/>
    </source>
</evidence>
<dbReference type="PANTHER" id="PTHR21708">
    <property type="entry name" value="PROBABLE 2-DEHYDROPANTOATE 2-REDUCTASE"/>
    <property type="match status" value="1"/>
</dbReference>
<comment type="pathway">
    <text evidence="4">Cofactor biosynthesis; (R)-pantothenate biosynthesis; (R)-pantoate from 3-methyl-2-oxobutanoate: step 2/2.</text>
</comment>
<dbReference type="InterPro" id="IPR008927">
    <property type="entry name" value="6-PGluconate_DH-like_C_sf"/>
</dbReference>
<keyword evidence="8" id="KW-1185">Reference proteome</keyword>
<dbReference type="Pfam" id="PF02558">
    <property type="entry name" value="ApbA"/>
    <property type="match status" value="1"/>
</dbReference>
<comment type="similarity">
    <text evidence="1 4">Belongs to the ketopantoate reductase family.</text>
</comment>
<dbReference type="Gene3D" id="1.10.1040.10">
    <property type="entry name" value="N-(1-d-carboxylethyl)-l-norvaline Dehydrogenase, domain 2"/>
    <property type="match status" value="1"/>
</dbReference>
<evidence type="ECO:0000256" key="4">
    <source>
        <dbReference type="RuleBase" id="RU362068"/>
    </source>
</evidence>
<dbReference type="Gene3D" id="3.40.50.720">
    <property type="entry name" value="NAD(P)-binding Rossmann-like Domain"/>
    <property type="match status" value="1"/>
</dbReference>
<name>A0ABS0F234_9BACL</name>
<reference evidence="7 8" key="1">
    <citation type="submission" date="2020-11" db="EMBL/GenBank/DDBJ databases">
        <title>Genomic insight of Alicyclobacillus mali FL 18 reveals a new arsenic-resistant strain, with potential in environmental biotechnology.</title>
        <authorList>
            <person name="Fiorentino G."/>
            <person name="Gallo G."/>
            <person name="Aulitto M."/>
        </authorList>
    </citation>
    <scope>NUCLEOTIDE SEQUENCE [LARGE SCALE GENOMIC DNA]</scope>
    <source>
        <strain evidence="7 8">FL 18</strain>
    </source>
</reference>
<dbReference type="Proteomes" id="UP000642910">
    <property type="component" value="Unassembled WGS sequence"/>
</dbReference>
<keyword evidence="3 4" id="KW-0560">Oxidoreductase</keyword>
<keyword evidence="2 4" id="KW-0521">NADP</keyword>
<gene>
    <name evidence="7" type="ORF">IW967_05425</name>
</gene>
<dbReference type="InterPro" id="IPR013328">
    <property type="entry name" value="6PGD_dom2"/>
</dbReference>
<comment type="caution">
    <text evidence="7">The sequence shown here is derived from an EMBL/GenBank/DDBJ whole genome shotgun (WGS) entry which is preliminary data.</text>
</comment>
<accession>A0ABS0F234</accession>
<dbReference type="SUPFAM" id="SSF48179">
    <property type="entry name" value="6-phosphogluconate dehydrogenase C-terminal domain-like"/>
    <property type="match status" value="1"/>
</dbReference>
<protein>
    <recommendedName>
        <fullName evidence="4">2-dehydropantoate 2-reductase</fullName>
        <ecNumber evidence="4">1.1.1.169</ecNumber>
    </recommendedName>
    <alternativeName>
        <fullName evidence="4">Ketopantoate reductase</fullName>
    </alternativeName>
</protein>
<dbReference type="SUPFAM" id="SSF51735">
    <property type="entry name" value="NAD(P)-binding Rossmann-fold domains"/>
    <property type="match status" value="1"/>
</dbReference>
<sequence>MTSVQRVTLVGLGAIGASYGERLLVAPGVDLRVLVDEARKRRYEKSGVRVNGRRIDFPLYVPGHAVEPADLVLFCVKYDDLAEAIEMVSDHVGPNTIFMSLLNGIASEEDIQAAFPENAVLHAISVAIDAVREGRDVTYSNLGYISFGDATGRHADAVRAVCDVFDRAGIAYETPDDILRAVWWKFMINVGVNQASAVLRAPYGVFQQSEDAREVMRMAMREVVAIAQKRGISLREEDVRRFDDILNAMSPSGKTSMLQDVEAGRPTEVEQFAGKVIDLGKQLGVPTPINRLLYHAIRAHTPHERLHALVPPAP</sequence>
<dbReference type="EC" id="1.1.1.169" evidence="4"/>
<dbReference type="RefSeq" id="WP_195867320.1">
    <property type="nucleotide sequence ID" value="NZ_JADPKZ010000035.1"/>
</dbReference>
<dbReference type="InterPro" id="IPR013332">
    <property type="entry name" value="KPR_N"/>
</dbReference>
<feature type="domain" description="Ketopantoate reductase C-terminal" evidence="6">
    <location>
        <begin position="177"/>
        <end position="299"/>
    </location>
</feature>
<dbReference type="EMBL" id="JADPKZ010000035">
    <property type="protein sequence ID" value="MBF8377311.1"/>
    <property type="molecule type" value="Genomic_DNA"/>
</dbReference>
<evidence type="ECO:0000256" key="2">
    <source>
        <dbReference type="ARBA" id="ARBA00022857"/>
    </source>
</evidence>
<dbReference type="Pfam" id="PF08546">
    <property type="entry name" value="ApbA_C"/>
    <property type="match status" value="1"/>
</dbReference>
<proteinExistence type="inferred from homology"/>
<dbReference type="InterPro" id="IPR036291">
    <property type="entry name" value="NAD(P)-bd_dom_sf"/>
</dbReference>
<comment type="function">
    <text evidence="4">Catalyzes the NADPH-dependent reduction of ketopantoate into pantoic acid.</text>
</comment>
<dbReference type="PANTHER" id="PTHR21708:SF26">
    <property type="entry name" value="2-DEHYDROPANTOATE 2-REDUCTASE"/>
    <property type="match status" value="1"/>
</dbReference>
<organism evidence="7 8">
    <name type="scientific">Alicyclobacillus mali</name>
    <name type="common">ex Roth et al. 2021</name>
    <dbReference type="NCBI Taxonomy" id="1123961"/>
    <lineage>
        <taxon>Bacteria</taxon>
        <taxon>Bacillati</taxon>
        <taxon>Bacillota</taxon>
        <taxon>Bacilli</taxon>
        <taxon>Bacillales</taxon>
        <taxon>Alicyclobacillaceae</taxon>
        <taxon>Alicyclobacillus</taxon>
    </lineage>
</organism>
<feature type="domain" description="Ketopantoate reductase N-terminal" evidence="5">
    <location>
        <begin position="8"/>
        <end position="150"/>
    </location>
</feature>
<evidence type="ECO:0000313" key="7">
    <source>
        <dbReference type="EMBL" id="MBF8377311.1"/>
    </source>
</evidence>
<dbReference type="InterPro" id="IPR013752">
    <property type="entry name" value="KPA_reductase"/>
</dbReference>